<dbReference type="Pfam" id="PF03473">
    <property type="entry name" value="MOSC"/>
    <property type="match status" value="2"/>
</dbReference>
<name>A0ABR0RSS8_9EURO</name>
<keyword evidence="3 4" id="KW-0501">Molybdenum cofactor biosynthesis</keyword>
<dbReference type="Pfam" id="PF03476">
    <property type="entry name" value="MOSC_N"/>
    <property type="match status" value="1"/>
</dbReference>
<gene>
    <name evidence="4" type="primary">hxB</name>
    <name evidence="7" type="ORF">PMZ80_004675</name>
</gene>
<dbReference type="InterPro" id="IPR015421">
    <property type="entry name" value="PyrdxlP-dep_Trfase_major"/>
</dbReference>
<feature type="region of interest" description="Disordered" evidence="5">
    <location>
        <begin position="783"/>
        <end position="832"/>
    </location>
</feature>
<feature type="domain" description="MOSC" evidence="6">
    <location>
        <begin position="655"/>
        <end position="913"/>
    </location>
</feature>
<proteinExistence type="inferred from homology"/>
<dbReference type="InterPro" id="IPR005303">
    <property type="entry name" value="MOCOS_middle"/>
</dbReference>
<protein>
    <recommendedName>
        <fullName evidence="4">Molybdenum cofactor sulfurase</fullName>
        <shortName evidence="4">MCS</shortName>
        <shortName evidence="4">MOS</shortName>
        <shortName evidence="4">MoCo sulfurase</shortName>
        <ecNumber evidence="4">2.8.1.9</ecNumber>
    </recommendedName>
    <alternativeName>
        <fullName evidence="4">Molybdenum cofactor sulfurtransferase</fullName>
    </alternativeName>
</protein>
<comment type="function">
    <text evidence="4">Sulfurates the molybdenum cofactor. Sulfation of molybdenum is essential for xanthine dehydrogenase (XDH) and aldehyde oxidase (ADO) enzymes in which molybdenum cofactor is liganded by 1 oxygen and 1 sulfur atom in active form.</text>
</comment>
<comment type="cofactor">
    <cofactor evidence="4">
        <name>pyridoxal 5'-phosphate</name>
        <dbReference type="ChEBI" id="CHEBI:597326"/>
    </cofactor>
</comment>
<evidence type="ECO:0000313" key="8">
    <source>
        <dbReference type="Proteomes" id="UP001334248"/>
    </source>
</evidence>
<evidence type="ECO:0000256" key="5">
    <source>
        <dbReference type="SAM" id="MobiDB-lite"/>
    </source>
</evidence>
<dbReference type="SUPFAM" id="SSF53383">
    <property type="entry name" value="PLP-dependent transferases"/>
    <property type="match status" value="1"/>
</dbReference>
<dbReference type="Gene3D" id="3.90.1150.10">
    <property type="entry name" value="Aspartate Aminotransferase, domain 1"/>
    <property type="match status" value="1"/>
</dbReference>
<feature type="compositionally biased region" description="Low complexity" evidence="5">
    <location>
        <begin position="814"/>
        <end position="823"/>
    </location>
</feature>
<evidence type="ECO:0000259" key="6">
    <source>
        <dbReference type="PROSITE" id="PS51340"/>
    </source>
</evidence>
<comment type="similarity">
    <text evidence="4">Belongs to the class-V pyridoxal-phosphate-dependent aminotransferase family. MOCOS subfamily.</text>
</comment>
<keyword evidence="1 4" id="KW-0808">Transferase</keyword>
<dbReference type="EMBL" id="JAVHJV010000004">
    <property type="protein sequence ID" value="KAK5943667.1"/>
    <property type="molecule type" value="Genomic_DNA"/>
</dbReference>
<feature type="compositionally biased region" description="Low complexity" evidence="5">
    <location>
        <begin position="789"/>
        <end position="807"/>
    </location>
</feature>
<comment type="caution">
    <text evidence="7">The sequence shown here is derived from an EMBL/GenBank/DDBJ whole genome shotgun (WGS) entry which is preliminary data.</text>
</comment>
<comment type="catalytic activity">
    <reaction evidence="4">
        <text>Mo-molybdopterin + L-cysteine + AH2 = thio-Mo-molybdopterin + L-alanine + A + H2O</text>
        <dbReference type="Rhea" id="RHEA:42636"/>
        <dbReference type="ChEBI" id="CHEBI:13193"/>
        <dbReference type="ChEBI" id="CHEBI:15377"/>
        <dbReference type="ChEBI" id="CHEBI:17499"/>
        <dbReference type="ChEBI" id="CHEBI:35235"/>
        <dbReference type="ChEBI" id="CHEBI:57972"/>
        <dbReference type="ChEBI" id="CHEBI:71302"/>
        <dbReference type="ChEBI" id="CHEBI:82685"/>
        <dbReference type="EC" id="2.8.1.9"/>
    </reaction>
</comment>
<evidence type="ECO:0000256" key="1">
    <source>
        <dbReference type="ARBA" id="ARBA00022679"/>
    </source>
</evidence>
<dbReference type="HAMAP" id="MF_03050">
    <property type="entry name" value="MOCOS"/>
    <property type="match status" value="1"/>
</dbReference>
<keyword evidence="2 4" id="KW-0663">Pyridoxal phosphate</keyword>
<feature type="modified residue" description="N6-(pyridoxal phosphate)lysine" evidence="4">
    <location>
        <position position="262"/>
    </location>
</feature>
<dbReference type="InterPro" id="IPR015422">
    <property type="entry name" value="PyrdxlP-dep_Trfase_small"/>
</dbReference>
<evidence type="ECO:0000256" key="4">
    <source>
        <dbReference type="HAMAP-Rule" id="MF_03050"/>
    </source>
</evidence>
<evidence type="ECO:0000256" key="3">
    <source>
        <dbReference type="ARBA" id="ARBA00023150"/>
    </source>
</evidence>
<dbReference type="InterPro" id="IPR028886">
    <property type="entry name" value="MoCo_sulfurase"/>
</dbReference>
<dbReference type="PANTHER" id="PTHR14237">
    <property type="entry name" value="MOLYBDOPTERIN COFACTOR SULFURASE MOSC"/>
    <property type="match status" value="1"/>
</dbReference>
<dbReference type="GeneID" id="89998124"/>
<dbReference type="Pfam" id="PF00266">
    <property type="entry name" value="Aminotran_5"/>
    <property type="match status" value="1"/>
</dbReference>
<dbReference type="InterPro" id="IPR005302">
    <property type="entry name" value="MoCF_Sase_C"/>
</dbReference>
<keyword evidence="8" id="KW-1185">Reference proteome</keyword>
<accession>A0ABR0RSS8</accession>
<dbReference type="PROSITE" id="PS51340">
    <property type="entry name" value="MOSC"/>
    <property type="match status" value="1"/>
</dbReference>
<dbReference type="Proteomes" id="UP001334248">
    <property type="component" value="Unassembled WGS sequence"/>
</dbReference>
<dbReference type="RefSeq" id="XP_064731757.1">
    <property type="nucleotide sequence ID" value="XM_064873099.1"/>
</dbReference>
<dbReference type="Gene3D" id="3.40.640.10">
    <property type="entry name" value="Type I PLP-dependent aspartate aminotransferase-like (Major domain)"/>
    <property type="match status" value="1"/>
</dbReference>
<evidence type="ECO:0000313" key="7">
    <source>
        <dbReference type="EMBL" id="KAK5943667.1"/>
    </source>
</evidence>
<dbReference type="EC" id="2.8.1.9" evidence="4"/>
<reference evidence="7 8" key="1">
    <citation type="journal article" date="2023" name="Res Sq">
        <title>Genomic and morphological characterization of Knufia obscura isolated from the Mars 2020 spacecraft assembly facility.</title>
        <authorList>
            <person name="Chander A.M."/>
            <person name="Teixeira M.M."/>
            <person name="Singh N.K."/>
            <person name="Williams M.P."/>
            <person name="Parker C.W."/>
            <person name="Leo P."/>
            <person name="Stajich J.E."/>
            <person name="Torok T."/>
            <person name="Tighe S."/>
            <person name="Mason C.E."/>
            <person name="Venkateswaran K."/>
        </authorList>
    </citation>
    <scope>NUCLEOTIDE SEQUENCE [LARGE SCALE GENOMIC DNA]</scope>
    <source>
        <strain evidence="7 8">CCFEE 5817</strain>
    </source>
</reference>
<dbReference type="SUPFAM" id="SSF141673">
    <property type="entry name" value="MOSC N-terminal domain-like"/>
    <property type="match status" value="1"/>
</dbReference>
<dbReference type="InterPro" id="IPR015424">
    <property type="entry name" value="PyrdxlP-dep_Trfase"/>
</dbReference>
<dbReference type="InterPro" id="IPR000192">
    <property type="entry name" value="Aminotrans_V_dom"/>
</dbReference>
<organism evidence="7 8">
    <name type="scientific">Knufia obscura</name>
    <dbReference type="NCBI Taxonomy" id="1635080"/>
    <lineage>
        <taxon>Eukaryota</taxon>
        <taxon>Fungi</taxon>
        <taxon>Dikarya</taxon>
        <taxon>Ascomycota</taxon>
        <taxon>Pezizomycotina</taxon>
        <taxon>Eurotiomycetes</taxon>
        <taxon>Chaetothyriomycetidae</taxon>
        <taxon>Chaetothyriales</taxon>
        <taxon>Trichomeriaceae</taxon>
        <taxon>Knufia</taxon>
    </lineage>
</organism>
<feature type="active site" evidence="4">
    <location>
        <position position="420"/>
    </location>
</feature>
<evidence type="ECO:0000256" key="2">
    <source>
        <dbReference type="ARBA" id="ARBA00022898"/>
    </source>
</evidence>
<sequence>MAAVKRVFRGLWQSADNVNNNHNHLDSTSPPNADSLVYNSNVEEIRQAEYPTLLGTTYLDHAGTTPYARSAIERWTAELTTNLFGNPHSASAASQLSTRRVDDIRLKVLKFFNASPEDFDVVFVANATAGIKLVAEAFRDSAEGFWYGYHGDAHTSLIGCRELASQGTKCFEDDESVESWLASLGESRPDSESLQLIAYPGQSNMSGKRLPLEWCSRIRAAAAKTQQRIYTLLDAASLVSTSPLDLSDASAAPDFTALSFYKVFGFPDLGALIVRKESSSVLMQKRYFAGGTVDAVVNSDGGWHAKKASLHDALEEGTLPFHNVLALDHAMTVHTQLFGSMQQVSSHTRFLAQQARMSLRSLRHTNGAQVCDIYSDADGPDQGPLIAFNLKDSAGKVLSASEVEKLCIVKGIQLRTGGLCNPGGIARHLGLSPEHVRSNYDAGRRCGGENDMVDGMPTGAVRISFGAMSTKSDLEPFIDFIEEYYVERGLLKTLPARTLHPDPKRPSFFIEALSVFPIKSCAAFQIPADQRWQVKTKGLAWDREWCLVHEGTNVALSQKRYPRMALLQPSIDLRRRVLRVSHICNKVEGQIEIEIDLDDDSSSTVISAKTCSKDAFRLQDSKVCGDTIPLHVYTSATINNFFSEALGVPCCLARYPRSGSPRNANIRTPKSTNASPAVAAKSSSMMLANESPMLIVSRSSVNELNRQIKKNASDRGELESIEISADSFRANIVVAEHTENSDRGTPYDEDDWTSVSILLPSKDTTTAHDLPRHLNGPDQIHRSAEHAQSDTSSTQSIPSSSSSNTTTPTPPTPSSRTSTTSTSNIAPPPPIKPVNFTVLGPCQRCQMVSINQLTAAPQQEPFSTLAKKRRKGDGRVWFGVHAALDCGENLEVVDGEGEEGEVFVGVGDEVLAR</sequence>
<dbReference type="PANTHER" id="PTHR14237:SF80">
    <property type="entry name" value="MOLYBDENUM COFACTOR SULFURASE"/>
    <property type="match status" value="1"/>
</dbReference>